<organism evidence="1 2">
    <name type="scientific">Merluccius polli</name>
    <name type="common">Benguela hake</name>
    <name type="synonym">Merluccius cadenati</name>
    <dbReference type="NCBI Taxonomy" id="89951"/>
    <lineage>
        <taxon>Eukaryota</taxon>
        <taxon>Metazoa</taxon>
        <taxon>Chordata</taxon>
        <taxon>Craniata</taxon>
        <taxon>Vertebrata</taxon>
        <taxon>Euteleostomi</taxon>
        <taxon>Actinopterygii</taxon>
        <taxon>Neopterygii</taxon>
        <taxon>Teleostei</taxon>
        <taxon>Neoteleostei</taxon>
        <taxon>Acanthomorphata</taxon>
        <taxon>Zeiogadaria</taxon>
        <taxon>Gadariae</taxon>
        <taxon>Gadiformes</taxon>
        <taxon>Gadoidei</taxon>
        <taxon>Merlucciidae</taxon>
        <taxon>Merluccius</taxon>
    </lineage>
</organism>
<accession>A0AA47MIF1</accession>
<gene>
    <name evidence="1" type="primary">ZNF862_22</name>
    <name evidence="1" type="ORF">N1851_022362</name>
</gene>
<name>A0AA47MIF1_MERPO</name>
<dbReference type="AlphaFoldDB" id="A0AA47MIF1"/>
<proteinExistence type="predicted"/>
<comment type="caution">
    <text evidence="1">The sequence shown here is derived from an EMBL/GenBank/DDBJ whole genome shotgun (WGS) entry which is preliminary data.</text>
</comment>
<dbReference type="PANTHER" id="PTHR46880">
    <property type="entry name" value="RAS-ASSOCIATING DOMAIN-CONTAINING PROTEIN"/>
    <property type="match status" value="1"/>
</dbReference>
<keyword evidence="2" id="KW-1185">Reference proteome</keyword>
<protein>
    <submittedName>
        <fullName evidence="1">Zinc finger protein 862</fullName>
    </submittedName>
</protein>
<dbReference type="Proteomes" id="UP001174136">
    <property type="component" value="Unassembled WGS sequence"/>
</dbReference>
<dbReference type="EMBL" id="JAOPHQ010004039">
    <property type="protein sequence ID" value="KAK0140651.1"/>
    <property type="molecule type" value="Genomic_DNA"/>
</dbReference>
<evidence type="ECO:0000313" key="2">
    <source>
        <dbReference type="Proteomes" id="UP001174136"/>
    </source>
</evidence>
<evidence type="ECO:0000313" key="1">
    <source>
        <dbReference type="EMBL" id="KAK0140651.1"/>
    </source>
</evidence>
<dbReference type="SUPFAM" id="SSF53098">
    <property type="entry name" value="Ribonuclease H-like"/>
    <property type="match status" value="1"/>
</dbReference>
<dbReference type="InterPro" id="IPR012337">
    <property type="entry name" value="RNaseH-like_sf"/>
</dbReference>
<sequence>MKLETIVFHENSQSHKDCLIAEEKVSEPLQQAPCVISLVKLPEATKEKMAILFRTSHAIAKNARPFSDFKWMCNLDEKKGLKVGKTYRNEVECRLFTKYIAKAEQIKLREELEETKFCSILSDGSTDTAVKEEELVYVRFCTKGNVNVKFIGIEAVEKADSANITQAIKNQMDAACKGWEGKLVACVTDGAAVMSGGKSGVVTRLKGDKTYVIGVHCMAHRLELSFSDAIKESAMFRRMDELLGGLYSFYHKSPLNRANLIKSYATLKAKPLMPTRIGGTRWVGHLLRALDHYLRGYPAIVLHLEQVIDTLINSWPTQTLNVICNIKYSSFIVFFLCLCIFQIQSPDAQGVRSVPQAKAKKFHSLAKESALLQFCGFLFDVLSHLSSLSATLQKPTITLAEAHASLLATQAVLDKYETRFVSVII</sequence>
<reference evidence="1" key="1">
    <citation type="journal article" date="2023" name="Front. Mar. Sci.">
        <title>A new Merluccius polli reference genome to investigate the effects of global change in West African waters.</title>
        <authorList>
            <person name="Mateo J.L."/>
            <person name="Blanco-Fernandez C."/>
            <person name="Garcia-Vazquez E."/>
            <person name="Machado-Schiaffino G."/>
        </authorList>
    </citation>
    <scope>NUCLEOTIDE SEQUENCE</scope>
    <source>
        <strain evidence="1">C29</strain>
        <tissue evidence="1">Fin</tissue>
    </source>
</reference>
<dbReference type="PANTHER" id="PTHR46880:SF9">
    <property type="entry name" value="ZINC FINGER PROTEIN 862"/>
    <property type="match status" value="1"/>
</dbReference>